<dbReference type="EMBL" id="JAKZBV010000001">
    <property type="protein sequence ID" value="MCH6468533.1"/>
    <property type="molecule type" value="Genomic_DNA"/>
</dbReference>
<keyword evidence="7" id="KW-1185">Reference proteome</keyword>
<dbReference type="Gene3D" id="1.10.357.10">
    <property type="entry name" value="Tetracycline Repressor, domain 2"/>
    <property type="match status" value="1"/>
</dbReference>
<protein>
    <submittedName>
        <fullName evidence="6">TetR/AcrR family transcriptional regulator</fullName>
    </submittedName>
</protein>
<dbReference type="InterPro" id="IPR001647">
    <property type="entry name" value="HTH_TetR"/>
</dbReference>
<dbReference type="InterPro" id="IPR009057">
    <property type="entry name" value="Homeodomain-like_sf"/>
</dbReference>
<gene>
    <name evidence="6" type="ORF">L0M17_00795</name>
</gene>
<dbReference type="Pfam" id="PF00440">
    <property type="entry name" value="TetR_N"/>
    <property type="match status" value="1"/>
</dbReference>
<keyword evidence="1" id="KW-0805">Transcription regulation</keyword>
<feature type="domain" description="HTH tetR-type" evidence="5">
    <location>
        <begin position="20"/>
        <end position="80"/>
    </location>
</feature>
<evidence type="ECO:0000256" key="3">
    <source>
        <dbReference type="ARBA" id="ARBA00023163"/>
    </source>
</evidence>
<dbReference type="Proteomes" id="UP001202922">
    <property type="component" value="Unassembled WGS sequence"/>
</dbReference>
<evidence type="ECO:0000313" key="7">
    <source>
        <dbReference type="Proteomes" id="UP001202922"/>
    </source>
</evidence>
<dbReference type="RefSeq" id="WP_241050328.1">
    <property type="nucleotide sequence ID" value="NZ_JAKZBV010000001.1"/>
</dbReference>
<name>A0ABS9TVW7_9MICC</name>
<dbReference type="PANTHER" id="PTHR30055">
    <property type="entry name" value="HTH-TYPE TRANSCRIPTIONAL REGULATOR RUTR"/>
    <property type="match status" value="1"/>
</dbReference>
<dbReference type="PANTHER" id="PTHR30055:SF234">
    <property type="entry name" value="HTH-TYPE TRANSCRIPTIONAL REGULATOR BETI"/>
    <property type="match status" value="1"/>
</dbReference>
<dbReference type="PROSITE" id="PS50977">
    <property type="entry name" value="HTH_TETR_2"/>
    <property type="match status" value="1"/>
</dbReference>
<evidence type="ECO:0000259" key="5">
    <source>
        <dbReference type="PROSITE" id="PS50977"/>
    </source>
</evidence>
<keyword evidence="3" id="KW-0804">Transcription</keyword>
<dbReference type="SUPFAM" id="SSF46689">
    <property type="entry name" value="Homeodomain-like"/>
    <property type="match status" value="1"/>
</dbReference>
<proteinExistence type="predicted"/>
<evidence type="ECO:0000256" key="1">
    <source>
        <dbReference type="ARBA" id="ARBA00023015"/>
    </source>
</evidence>
<organism evidence="6 7">
    <name type="scientific">Sinomonas terrae</name>
    <dbReference type="NCBI Taxonomy" id="2908838"/>
    <lineage>
        <taxon>Bacteria</taxon>
        <taxon>Bacillati</taxon>
        <taxon>Actinomycetota</taxon>
        <taxon>Actinomycetes</taxon>
        <taxon>Micrococcales</taxon>
        <taxon>Micrococcaceae</taxon>
        <taxon>Sinomonas</taxon>
    </lineage>
</organism>
<sequence>MTTNSPLVDKQCSLRERKKQKTWRAIHDAAFDLVSERGVAHVTVADICASATISERTFFNYFPSKAAAALGLPATAIAEEDERRFLEGSGPLLDELCELIASVSSGKDNLPRMRELIRLEPDLLAALHQWTSGLRKHVIQLAEQRTADPVRAHLAVALVFAALFLNADSAYTTRPGRASAADLRATVSRLGELAAE</sequence>
<evidence type="ECO:0000256" key="4">
    <source>
        <dbReference type="PROSITE-ProRule" id="PRU00335"/>
    </source>
</evidence>
<keyword evidence="2 4" id="KW-0238">DNA-binding</keyword>
<accession>A0ABS9TVW7</accession>
<feature type="DNA-binding region" description="H-T-H motif" evidence="4">
    <location>
        <begin position="43"/>
        <end position="62"/>
    </location>
</feature>
<comment type="caution">
    <text evidence="6">The sequence shown here is derived from an EMBL/GenBank/DDBJ whole genome shotgun (WGS) entry which is preliminary data.</text>
</comment>
<evidence type="ECO:0000256" key="2">
    <source>
        <dbReference type="ARBA" id="ARBA00023125"/>
    </source>
</evidence>
<reference evidence="6 7" key="1">
    <citation type="submission" date="2022-03" db="EMBL/GenBank/DDBJ databases">
        <title>Sinomonas sp. isolated from a soil.</title>
        <authorList>
            <person name="Han J."/>
            <person name="Kim D.-U."/>
        </authorList>
    </citation>
    <scope>NUCLEOTIDE SEQUENCE [LARGE SCALE GENOMIC DNA]</scope>
    <source>
        <strain evidence="6 7">5-5</strain>
    </source>
</reference>
<evidence type="ECO:0000313" key="6">
    <source>
        <dbReference type="EMBL" id="MCH6468533.1"/>
    </source>
</evidence>
<dbReference type="InterPro" id="IPR050109">
    <property type="entry name" value="HTH-type_TetR-like_transc_reg"/>
</dbReference>